<name>A0A915EIH2_9BILA</name>
<feature type="compositionally biased region" description="Basic and acidic residues" evidence="1">
    <location>
        <begin position="1"/>
        <end position="10"/>
    </location>
</feature>
<accession>A0A915EIH2</accession>
<keyword evidence="2" id="KW-1185">Reference proteome</keyword>
<evidence type="ECO:0000313" key="3">
    <source>
        <dbReference type="WBParaSite" id="jg6683"/>
    </source>
</evidence>
<dbReference type="Proteomes" id="UP000887574">
    <property type="component" value="Unplaced"/>
</dbReference>
<evidence type="ECO:0000256" key="1">
    <source>
        <dbReference type="SAM" id="MobiDB-lite"/>
    </source>
</evidence>
<organism evidence="2 3">
    <name type="scientific">Ditylenchus dipsaci</name>
    <dbReference type="NCBI Taxonomy" id="166011"/>
    <lineage>
        <taxon>Eukaryota</taxon>
        <taxon>Metazoa</taxon>
        <taxon>Ecdysozoa</taxon>
        <taxon>Nematoda</taxon>
        <taxon>Chromadorea</taxon>
        <taxon>Rhabditida</taxon>
        <taxon>Tylenchina</taxon>
        <taxon>Tylenchomorpha</taxon>
        <taxon>Sphaerularioidea</taxon>
        <taxon>Anguinidae</taxon>
        <taxon>Anguininae</taxon>
        <taxon>Ditylenchus</taxon>
    </lineage>
</organism>
<dbReference type="AlphaFoldDB" id="A0A915EIH2"/>
<proteinExistence type="predicted"/>
<sequence>MKLLPGREDIPASFFDQRAPPRAQELQQPSCPLPNRPSYSCADWPQMHPIVVWPATTLDTPCSPQSSDLGSGAAVWSLVGVEAVSVQQTDS</sequence>
<dbReference type="WBParaSite" id="jg6683">
    <property type="protein sequence ID" value="jg6683"/>
    <property type="gene ID" value="jg6683"/>
</dbReference>
<evidence type="ECO:0000313" key="2">
    <source>
        <dbReference type="Proteomes" id="UP000887574"/>
    </source>
</evidence>
<reference evidence="3" key="1">
    <citation type="submission" date="2022-11" db="UniProtKB">
        <authorList>
            <consortium name="WormBaseParasite"/>
        </authorList>
    </citation>
    <scope>IDENTIFICATION</scope>
</reference>
<feature type="region of interest" description="Disordered" evidence="1">
    <location>
        <begin position="1"/>
        <end position="34"/>
    </location>
</feature>
<protein>
    <submittedName>
        <fullName evidence="3">Uncharacterized protein</fullName>
    </submittedName>
</protein>